<sequence>MDDHSIPNPHPLHLERIEKKKTIELKKKENRNSRLQNRLVLGMSPSGGTKKPAPLINRAAEHVDNLPRRSFLVWEMPCEQTTLSFGFESWARKKSGRYRSSSSLAAVPPLPI</sequence>
<evidence type="ECO:0000256" key="1">
    <source>
        <dbReference type="SAM" id="MobiDB-lite"/>
    </source>
</evidence>
<accession>A0A8X6X522</accession>
<protein>
    <submittedName>
        <fullName evidence="2">Uncharacterized protein</fullName>
    </submittedName>
</protein>
<proteinExistence type="predicted"/>
<keyword evidence="3" id="KW-1185">Reference proteome</keyword>
<evidence type="ECO:0000313" key="2">
    <source>
        <dbReference type="EMBL" id="GFY46154.1"/>
    </source>
</evidence>
<dbReference type="Proteomes" id="UP000886998">
    <property type="component" value="Unassembled WGS sequence"/>
</dbReference>
<evidence type="ECO:0000313" key="3">
    <source>
        <dbReference type="Proteomes" id="UP000886998"/>
    </source>
</evidence>
<dbReference type="OrthoDB" id="10365940at2759"/>
<gene>
    <name evidence="2" type="ORF">TNIN_490751</name>
</gene>
<feature type="region of interest" description="Disordered" evidence="1">
    <location>
        <begin position="1"/>
        <end position="52"/>
    </location>
</feature>
<name>A0A8X6X522_9ARAC</name>
<reference evidence="2" key="1">
    <citation type="submission" date="2020-08" db="EMBL/GenBank/DDBJ databases">
        <title>Multicomponent nature underlies the extraordinary mechanical properties of spider dragline silk.</title>
        <authorList>
            <person name="Kono N."/>
            <person name="Nakamura H."/>
            <person name="Mori M."/>
            <person name="Yoshida Y."/>
            <person name="Ohtoshi R."/>
            <person name="Malay A.D."/>
            <person name="Moran D.A.P."/>
            <person name="Tomita M."/>
            <person name="Numata K."/>
            <person name="Arakawa K."/>
        </authorList>
    </citation>
    <scope>NUCLEOTIDE SEQUENCE</scope>
</reference>
<feature type="compositionally biased region" description="Basic and acidic residues" evidence="1">
    <location>
        <begin position="12"/>
        <end position="32"/>
    </location>
</feature>
<dbReference type="AlphaFoldDB" id="A0A8X6X522"/>
<comment type="caution">
    <text evidence="2">The sequence shown here is derived from an EMBL/GenBank/DDBJ whole genome shotgun (WGS) entry which is preliminary data.</text>
</comment>
<dbReference type="EMBL" id="BMAV01005226">
    <property type="protein sequence ID" value="GFY46154.1"/>
    <property type="molecule type" value="Genomic_DNA"/>
</dbReference>
<organism evidence="2 3">
    <name type="scientific">Trichonephila inaurata madagascariensis</name>
    <dbReference type="NCBI Taxonomy" id="2747483"/>
    <lineage>
        <taxon>Eukaryota</taxon>
        <taxon>Metazoa</taxon>
        <taxon>Ecdysozoa</taxon>
        <taxon>Arthropoda</taxon>
        <taxon>Chelicerata</taxon>
        <taxon>Arachnida</taxon>
        <taxon>Araneae</taxon>
        <taxon>Araneomorphae</taxon>
        <taxon>Entelegynae</taxon>
        <taxon>Araneoidea</taxon>
        <taxon>Nephilidae</taxon>
        <taxon>Trichonephila</taxon>
        <taxon>Trichonephila inaurata</taxon>
    </lineage>
</organism>